<reference evidence="2 3" key="1">
    <citation type="submission" date="2019-04" db="EMBL/GenBank/DDBJ databases">
        <title>Annotation for the trematode Fasciola gigantica.</title>
        <authorList>
            <person name="Choi Y.-J."/>
        </authorList>
    </citation>
    <scope>NUCLEOTIDE SEQUENCE [LARGE SCALE GENOMIC DNA]</scope>
    <source>
        <strain evidence="2">Uganda_cow_1</strain>
    </source>
</reference>
<dbReference type="OrthoDB" id="6244852at2759"/>
<feature type="compositionally biased region" description="Polar residues" evidence="1">
    <location>
        <begin position="1545"/>
        <end position="1575"/>
    </location>
</feature>
<name>A0A504YBS1_FASGI</name>
<evidence type="ECO:0000313" key="2">
    <source>
        <dbReference type="EMBL" id="TPP59052.1"/>
    </source>
</evidence>
<feature type="compositionally biased region" description="Basic and acidic residues" evidence="1">
    <location>
        <begin position="1531"/>
        <end position="1544"/>
    </location>
</feature>
<feature type="compositionally biased region" description="Polar residues" evidence="1">
    <location>
        <begin position="562"/>
        <end position="572"/>
    </location>
</feature>
<feature type="compositionally biased region" description="Basic residues" evidence="1">
    <location>
        <begin position="1515"/>
        <end position="1524"/>
    </location>
</feature>
<gene>
    <name evidence="2" type="ORF">FGIG_00964</name>
</gene>
<feature type="region of interest" description="Disordered" evidence="1">
    <location>
        <begin position="723"/>
        <end position="756"/>
    </location>
</feature>
<accession>A0A504YBS1</accession>
<proteinExistence type="predicted"/>
<feature type="region of interest" description="Disordered" evidence="1">
    <location>
        <begin position="1441"/>
        <end position="1473"/>
    </location>
</feature>
<comment type="caution">
    <text evidence="2">The sequence shown here is derived from an EMBL/GenBank/DDBJ whole genome shotgun (WGS) entry which is preliminary data.</text>
</comment>
<feature type="region of interest" description="Disordered" evidence="1">
    <location>
        <begin position="792"/>
        <end position="815"/>
    </location>
</feature>
<feature type="region of interest" description="Disordered" evidence="1">
    <location>
        <begin position="1507"/>
        <end position="1586"/>
    </location>
</feature>
<dbReference type="STRING" id="46835.A0A504YBS1"/>
<keyword evidence="3" id="KW-1185">Reference proteome</keyword>
<feature type="compositionally biased region" description="Polar residues" evidence="1">
    <location>
        <begin position="741"/>
        <end position="750"/>
    </location>
</feature>
<protein>
    <submittedName>
        <fullName evidence="2">Uncharacterized protein</fullName>
    </submittedName>
</protein>
<feature type="region of interest" description="Disordered" evidence="1">
    <location>
        <begin position="674"/>
        <end position="709"/>
    </location>
</feature>
<feature type="compositionally biased region" description="Low complexity" evidence="1">
    <location>
        <begin position="699"/>
        <end position="709"/>
    </location>
</feature>
<feature type="compositionally biased region" description="Low complexity" evidence="1">
    <location>
        <begin position="1455"/>
        <end position="1465"/>
    </location>
</feature>
<feature type="compositionally biased region" description="Basic and acidic residues" evidence="1">
    <location>
        <begin position="492"/>
        <end position="503"/>
    </location>
</feature>
<dbReference type="EMBL" id="SUNJ01011215">
    <property type="protein sequence ID" value="TPP59052.1"/>
    <property type="molecule type" value="Genomic_DNA"/>
</dbReference>
<feature type="region of interest" description="Disordered" evidence="1">
    <location>
        <begin position="559"/>
        <end position="585"/>
    </location>
</feature>
<organism evidence="2 3">
    <name type="scientific">Fasciola gigantica</name>
    <name type="common">Giant liver fluke</name>
    <dbReference type="NCBI Taxonomy" id="46835"/>
    <lineage>
        <taxon>Eukaryota</taxon>
        <taxon>Metazoa</taxon>
        <taxon>Spiralia</taxon>
        <taxon>Lophotrochozoa</taxon>
        <taxon>Platyhelminthes</taxon>
        <taxon>Trematoda</taxon>
        <taxon>Digenea</taxon>
        <taxon>Plagiorchiida</taxon>
        <taxon>Echinostomata</taxon>
        <taxon>Echinostomatoidea</taxon>
        <taxon>Fasciolidae</taxon>
        <taxon>Fasciola</taxon>
    </lineage>
</organism>
<evidence type="ECO:0000256" key="1">
    <source>
        <dbReference type="SAM" id="MobiDB-lite"/>
    </source>
</evidence>
<sequence>MATKEAESVESGYYVNVSSMRPSVLARQRILTEEELRNLEAPDETLDSSLEEAYRYRIKSVKERIHGNLDQLDYLQGISNLERNFSSLMDQVLNTALTLSREDCIPNSKYIYDEKMEDKVERCWKYITQLTDATQWHVMQASRYHKFHHEVRTAQTQLTKLVSSHKELVGSLIKTPIQLNCKSLDHVHRNIQMQLTRFMELVGTARQLSTQSRVVAPLHYRKHLPVGRHSANLLASIRVAPDAWLHRGDAVRVWANSRVAADLLHEWTAETMDGRHTTTIPAGCLWLTSPEASPASSPQQEHSSRISVYAGQGMKQEQPKDGGSIGAEVDSGSSCSDITRSKRKKKYRVNFLSNNKALASKFQATLFKSWTDIIGDWAVLLLPTYRQYMENLVNKEGDIKSNQEDQLNEMKSGLQPLTDYGDNQMRKLFALFNSKQIQPMTGEDEARPEELNQLVQTLNAWNNMRSRLLETKKTATVRSMSQGAFVQSSETMQDKRFRSSDARPVLDSRDDFRLKPTEASYIQATERGADPIDELVTSFAEPAPRTYRILTDGKAQFVDRGYSSSPKQTPTTVVPDKHARSHSSPRLKAATKDLMTQISTPYIPTLVHCPKCAMEYEIDVYRSPSELTTPIGPEMEGFCYQAGRKGLLQFSPRPRRSKGRQNDLMVLVSPPISKGKVQSADSMPALSTAREPRYMTGDSSLSSRSRPMESVSKMHKRLGRWNKHRPHSFSSATGGILTPGMTDTTTSSGIGSLAETPTLDDSEMRTLREPVTKHAEKSRQKTGRISIFKWGKKRKGTPESISPGTDSMGTEPEPMEAHSPLVVERHSALHVQTALPHSDSNATLTDQDTPKPVHATPIIRSRSWVQQGTPWGYGPPLHEHWHPSVEYVITQERPRIQHTPGHSERLRSRASRQRVSSDKVFSSVDSDRSMWFDYSSIDQVIDSGTQTDTDLIAGRMDWIPKQVKQAQTLGGSKAEGLCQECRKNKMLPAPVHEAVQCGACFQHIGVGGDLSKVQTISVSCQVGKDSENKRGPNQVWDVSCQVGVITRNRETAVDGQELEPEYDSAEKHPKTQEIAVQTTPDTKLCLVEDANFRKHRQMMYSVSCQVGQIVRTIASGPEHFEAVQLLDESIEKFSSPSPNELTKSTIKPFTVPGGKKFQVGKPWLEDIQPVTSELAAVSLQKPPSRDVMFALHIPASGSKLESPMENYSREVQTLITGQVIPYTRPACERCIQADFVGDQRLAGDSKLGNIISLEEKLLCSRSAWHIIRGPAMMSASTMIGYQTEESAQQTDLKSSDTEMTVLQAEQDSSTFESQAVLLPLDHKEQLSVANIPIVTEPPREQTADLKLPMKEESTEARSAVSTRAKRIQKGSPHLLPRGTDRYRQTLGSELNKEPTEDYHIQPDETFHTRRSPSLQRPCFQRVVVNVGLYDEKTSSGRRHRSLLECGHSPHDRTELTSGSTESSTTDTEETVDMTTRRSHLHYSTHTRCISVPSSSVNMCFHLEPSPKTYEPHQRTTNRHQKRKCGGQNACDRTERSWSSDDVRTHNQSSERTTVAQSDAHNYGTENSERTGTQVGNCPGIDRGAGGARRRIDQWKHRHDYYRYY</sequence>
<feature type="region of interest" description="Disordered" evidence="1">
    <location>
        <begin position="484"/>
        <end position="503"/>
    </location>
</feature>
<feature type="compositionally biased region" description="Polar residues" evidence="1">
    <location>
        <begin position="799"/>
        <end position="808"/>
    </location>
</feature>
<dbReference type="Proteomes" id="UP000316759">
    <property type="component" value="Unassembled WGS sequence"/>
</dbReference>
<feature type="region of interest" description="Disordered" evidence="1">
    <location>
        <begin position="893"/>
        <end position="915"/>
    </location>
</feature>
<evidence type="ECO:0000313" key="3">
    <source>
        <dbReference type="Proteomes" id="UP000316759"/>
    </source>
</evidence>
<feature type="region of interest" description="Disordered" evidence="1">
    <location>
        <begin position="1350"/>
        <end position="1379"/>
    </location>
</feature>
<feature type="region of interest" description="Disordered" evidence="1">
    <location>
        <begin position="313"/>
        <end position="337"/>
    </location>
</feature>